<name>A0A859FG08_9BACI</name>
<protein>
    <submittedName>
        <fullName evidence="7">Glutathione ABC transporter substrate-binding protein</fullName>
    </submittedName>
</protein>
<evidence type="ECO:0000256" key="1">
    <source>
        <dbReference type="ARBA" id="ARBA00005695"/>
    </source>
</evidence>
<evidence type="ECO:0000256" key="5">
    <source>
        <dbReference type="SAM" id="SignalP"/>
    </source>
</evidence>
<dbReference type="GO" id="GO:1904680">
    <property type="term" value="F:peptide transmembrane transporter activity"/>
    <property type="evidence" value="ECO:0007669"/>
    <property type="project" value="TreeGrafter"/>
</dbReference>
<reference evidence="8" key="1">
    <citation type="submission" date="2019-07" db="EMBL/GenBank/DDBJ databases">
        <title>Bacillus alkalisoli sp. nov. isolated from saline soil.</title>
        <authorList>
            <person name="Sun J.-Q."/>
            <person name="Xu L."/>
        </authorList>
    </citation>
    <scope>NUCLEOTIDE SEQUENCE [LARGE SCALE GENOMIC DNA]</scope>
    <source>
        <strain evidence="8">M4U3P1</strain>
    </source>
</reference>
<evidence type="ECO:0000256" key="4">
    <source>
        <dbReference type="SAM" id="MobiDB-lite"/>
    </source>
</evidence>
<dbReference type="GO" id="GO:0042597">
    <property type="term" value="C:periplasmic space"/>
    <property type="evidence" value="ECO:0007669"/>
    <property type="project" value="UniProtKB-ARBA"/>
</dbReference>
<feature type="domain" description="Solute-binding protein family 5" evidence="6">
    <location>
        <begin position="100"/>
        <end position="463"/>
    </location>
</feature>
<dbReference type="GO" id="GO:0015833">
    <property type="term" value="P:peptide transport"/>
    <property type="evidence" value="ECO:0007669"/>
    <property type="project" value="TreeGrafter"/>
</dbReference>
<keyword evidence="2" id="KW-0813">Transport</keyword>
<dbReference type="PIRSF" id="PIRSF002741">
    <property type="entry name" value="MppA"/>
    <property type="match status" value="1"/>
</dbReference>
<evidence type="ECO:0000256" key="2">
    <source>
        <dbReference type="ARBA" id="ARBA00022448"/>
    </source>
</evidence>
<dbReference type="PROSITE" id="PS51257">
    <property type="entry name" value="PROKAR_LIPOPROTEIN"/>
    <property type="match status" value="1"/>
</dbReference>
<dbReference type="Gene3D" id="3.40.190.10">
    <property type="entry name" value="Periplasmic binding protein-like II"/>
    <property type="match status" value="1"/>
</dbReference>
<dbReference type="Gene3D" id="3.10.105.10">
    <property type="entry name" value="Dipeptide-binding Protein, Domain 3"/>
    <property type="match status" value="1"/>
</dbReference>
<feature type="chain" id="PRO_5038613655" evidence="5">
    <location>
        <begin position="22"/>
        <end position="544"/>
    </location>
</feature>
<dbReference type="PANTHER" id="PTHR30290">
    <property type="entry name" value="PERIPLASMIC BINDING COMPONENT OF ABC TRANSPORTER"/>
    <property type="match status" value="1"/>
</dbReference>
<dbReference type="RefSeq" id="WP_176009646.1">
    <property type="nucleotide sequence ID" value="NZ_CP041372.2"/>
</dbReference>
<dbReference type="KEGG" id="psua:FLK61_33545"/>
<evidence type="ECO:0000313" key="8">
    <source>
        <dbReference type="Proteomes" id="UP000318138"/>
    </source>
</evidence>
<feature type="signal peptide" evidence="5">
    <location>
        <begin position="1"/>
        <end position="21"/>
    </location>
</feature>
<dbReference type="InterPro" id="IPR030678">
    <property type="entry name" value="Peptide/Ni-bd"/>
</dbReference>
<dbReference type="AlphaFoldDB" id="A0A859FG08"/>
<keyword evidence="8" id="KW-1185">Reference proteome</keyword>
<dbReference type="Gene3D" id="3.90.76.10">
    <property type="entry name" value="Dipeptide-binding Protein, Domain 1"/>
    <property type="match status" value="1"/>
</dbReference>
<evidence type="ECO:0000313" key="7">
    <source>
        <dbReference type="EMBL" id="QKS71612.1"/>
    </source>
</evidence>
<dbReference type="EMBL" id="CP041372">
    <property type="protein sequence ID" value="QKS71612.1"/>
    <property type="molecule type" value="Genomic_DNA"/>
</dbReference>
<evidence type="ECO:0000259" key="6">
    <source>
        <dbReference type="Pfam" id="PF00496"/>
    </source>
</evidence>
<feature type="compositionally biased region" description="Low complexity" evidence="4">
    <location>
        <begin position="29"/>
        <end position="44"/>
    </location>
</feature>
<dbReference type="SUPFAM" id="SSF53850">
    <property type="entry name" value="Periplasmic binding protein-like II"/>
    <property type="match status" value="1"/>
</dbReference>
<dbReference type="CDD" id="cd08499">
    <property type="entry name" value="PBP2_Ylib_like"/>
    <property type="match status" value="1"/>
</dbReference>
<dbReference type="Proteomes" id="UP000318138">
    <property type="component" value="Chromosome"/>
</dbReference>
<dbReference type="GO" id="GO:0043190">
    <property type="term" value="C:ATP-binding cassette (ABC) transporter complex"/>
    <property type="evidence" value="ECO:0007669"/>
    <property type="project" value="InterPro"/>
</dbReference>
<keyword evidence="3 5" id="KW-0732">Signal</keyword>
<evidence type="ECO:0000256" key="3">
    <source>
        <dbReference type="ARBA" id="ARBA00022729"/>
    </source>
</evidence>
<organism evidence="7 8">
    <name type="scientific">Paenalkalicoccus suaedae</name>
    <dbReference type="NCBI Taxonomy" id="2592382"/>
    <lineage>
        <taxon>Bacteria</taxon>
        <taxon>Bacillati</taxon>
        <taxon>Bacillota</taxon>
        <taxon>Bacilli</taxon>
        <taxon>Bacillales</taxon>
        <taxon>Bacillaceae</taxon>
        <taxon>Paenalkalicoccus</taxon>
    </lineage>
</organism>
<dbReference type="PANTHER" id="PTHR30290:SF9">
    <property type="entry name" value="OLIGOPEPTIDE-BINDING PROTEIN APPA"/>
    <property type="match status" value="1"/>
</dbReference>
<dbReference type="Pfam" id="PF00496">
    <property type="entry name" value="SBP_bac_5"/>
    <property type="match status" value="1"/>
</dbReference>
<dbReference type="InterPro" id="IPR039424">
    <property type="entry name" value="SBP_5"/>
</dbReference>
<accession>A0A859FG08</accession>
<comment type="similarity">
    <text evidence="1">Belongs to the bacterial solute-binding protein 5 family.</text>
</comment>
<sequence>MKVSRKWKFGMMALASASLLAACASEPDNDGAATNTTGNTSNNEGEAEASEEVADGNDLIIAVLSDASRLDPHTSNDVPSGNIQVNIYETLLRFNDDMELESNLATEWVDVDERTWEFTLQEGITFTDGEAFNADAVKANIDRILDDEVGAARKILFEIIDEVEVIDDTTVRFHTSEPFAPLPAHFAHYASSMISPAVIEADYDNFQNGDGNPGDYINENPIGTGFFTYDEWNPGDSLRLVKNEDYWGDLPHVDSVTFRVVPEDLTRVSELETGSAHIIDPVTPSDMARVNDGDTMEVYQRNAASITYLGFNTEREPYDDDRVRRAISMALSKDAMMEGVLEGTGELAYGPINDTQFGFSTDVTQLERDPEAARELLAEAGYADGFETTIWTNDSRERMDIAELAQADLAEIGIQAEIEVVEWGAYLEQTGQGEHDMFILGLSLGTMDADYPMHMLFHSENSGASGNRSFYQDAEFDALLQEARVEQDEDVRFGLYEDAVDYLIEESPAAFLYHPDHIMGYRSDVSGFWADASGLYQLQDVTID</sequence>
<proteinExistence type="inferred from homology"/>
<feature type="region of interest" description="Disordered" evidence="4">
    <location>
        <begin position="29"/>
        <end position="52"/>
    </location>
</feature>
<dbReference type="InterPro" id="IPR000914">
    <property type="entry name" value="SBP_5_dom"/>
</dbReference>
<gene>
    <name evidence="7" type="ORF">FLK61_33545</name>
</gene>